<comment type="caution">
    <text evidence="2">The sequence shown here is derived from an EMBL/GenBank/DDBJ whole genome shotgun (WGS) entry which is preliminary data.</text>
</comment>
<reference evidence="3" key="1">
    <citation type="journal article" date="2019" name="Int. J. Syst. Evol. Microbiol.">
        <title>The Global Catalogue of Microorganisms (GCM) 10K type strain sequencing project: providing services to taxonomists for standard genome sequencing and annotation.</title>
        <authorList>
            <consortium name="The Broad Institute Genomics Platform"/>
            <consortium name="The Broad Institute Genome Sequencing Center for Infectious Disease"/>
            <person name="Wu L."/>
            <person name="Ma J."/>
        </authorList>
    </citation>
    <scope>NUCLEOTIDE SEQUENCE [LARGE SCALE GENOMIC DNA]</scope>
    <source>
        <strain evidence="3">CCUG 66188</strain>
    </source>
</reference>
<organism evidence="2 3">
    <name type="scientific">Sulfitobacter porphyrae</name>
    <dbReference type="NCBI Taxonomy" id="1246864"/>
    <lineage>
        <taxon>Bacteria</taxon>
        <taxon>Pseudomonadati</taxon>
        <taxon>Pseudomonadota</taxon>
        <taxon>Alphaproteobacteria</taxon>
        <taxon>Rhodobacterales</taxon>
        <taxon>Roseobacteraceae</taxon>
        <taxon>Sulfitobacter</taxon>
    </lineage>
</organism>
<dbReference type="SUPFAM" id="SSF49503">
    <property type="entry name" value="Cupredoxins"/>
    <property type="match status" value="1"/>
</dbReference>
<dbReference type="EMBL" id="JBHSWG010000001">
    <property type="protein sequence ID" value="MFC6759105.1"/>
    <property type="molecule type" value="Genomic_DNA"/>
</dbReference>
<sequence length="89" mass="9389">MLTSFCKGACAIAAASTLWAGAAQADNQTVLIVEGSYFPSTIYAKPGDNVIFTNQSGQVQHLSGPEDTWTSGPIEVDATYRLNLTHATP</sequence>
<name>A0ABW2B085_9RHOB</name>
<dbReference type="Proteomes" id="UP001596353">
    <property type="component" value="Unassembled WGS sequence"/>
</dbReference>
<gene>
    <name evidence="2" type="ORF">ACFQFQ_05725</name>
</gene>
<dbReference type="Gene3D" id="2.60.40.420">
    <property type="entry name" value="Cupredoxins - blue copper proteins"/>
    <property type="match status" value="1"/>
</dbReference>
<keyword evidence="3" id="KW-1185">Reference proteome</keyword>
<keyword evidence="1" id="KW-0732">Signal</keyword>
<evidence type="ECO:0000313" key="3">
    <source>
        <dbReference type="Proteomes" id="UP001596353"/>
    </source>
</evidence>
<dbReference type="InterPro" id="IPR008972">
    <property type="entry name" value="Cupredoxin"/>
</dbReference>
<evidence type="ECO:0000256" key="1">
    <source>
        <dbReference type="SAM" id="SignalP"/>
    </source>
</evidence>
<feature type="signal peptide" evidence="1">
    <location>
        <begin position="1"/>
        <end position="25"/>
    </location>
</feature>
<evidence type="ECO:0000313" key="2">
    <source>
        <dbReference type="EMBL" id="MFC6759105.1"/>
    </source>
</evidence>
<feature type="chain" id="PRO_5047226090" description="Plastocyanin" evidence="1">
    <location>
        <begin position="26"/>
        <end position="89"/>
    </location>
</feature>
<proteinExistence type="predicted"/>
<protein>
    <recommendedName>
        <fullName evidence="4">Plastocyanin</fullName>
    </recommendedName>
</protein>
<accession>A0ABW2B085</accession>
<evidence type="ECO:0008006" key="4">
    <source>
        <dbReference type="Google" id="ProtNLM"/>
    </source>
</evidence>